<evidence type="ECO:0000313" key="2">
    <source>
        <dbReference type="Proteomes" id="UP000076152"/>
    </source>
</evidence>
<reference evidence="1 2" key="1">
    <citation type="submission" date="2016-04" db="EMBL/GenBank/DDBJ databases">
        <title>Complete genome sequencing of OXA-72 bearing Acinetobacter pittii strain IEC338SC.</title>
        <authorList>
            <person name="Brasiliense D.M."/>
            <person name="Lima K.V."/>
            <person name="Souza C.O."/>
            <person name="Dutra L.G."/>
            <person name="Mamizuka E.M."/>
            <person name="Perez-Chaparro P.J."/>
            <person name="McCulloch J.A."/>
        </authorList>
    </citation>
    <scope>NUCLEOTIDE SEQUENCE [LARGE SCALE GENOMIC DNA]</scope>
    <source>
        <strain evidence="1 2">IEC338SC</strain>
    </source>
</reference>
<evidence type="ECO:0000313" key="1">
    <source>
        <dbReference type="EMBL" id="AMX19775.1"/>
    </source>
</evidence>
<dbReference type="AlphaFoldDB" id="A0AB33BHE2"/>
<dbReference type="Gene3D" id="2.60.120.200">
    <property type="match status" value="1"/>
</dbReference>
<gene>
    <name evidence="1" type="ORF">IEC338SC_2649</name>
</gene>
<accession>A0AB33BHE2</accession>
<protein>
    <submittedName>
        <fullName evidence="1">Uncharacterized protein</fullName>
    </submittedName>
</protein>
<dbReference type="InterPro" id="IPR013320">
    <property type="entry name" value="ConA-like_dom_sf"/>
</dbReference>
<dbReference type="Proteomes" id="UP000076152">
    <property type="component" value="Chromosome"/>
</dbReference>
<name>A0AB33BHE2_ACIPI</name>
<organism evidence="1 2">
    <name type="scientific">Acinetobacter pittii</name>
    <name type="common">Acinetobacter genomosp. 3</name>
    <dbReference type="NCBI Taxonomy" id="48296"/>
    <lineage>
        <taxon>Bacteria</taxon>
        <taxon>Pseudomonadati</taxon>
        <taxon>Pseudomonadota</taxon>
        <taxon>Gammaproteobacteria</taxon>
        <taxon>Moraxellales</taxon>
        <taxon>Moraxellaceae</taxon>
        <taxon>Acinetobacter</taxon>
        <taxon>Acinetobacter calcoaceticus/baumannii complex</taxon>
    </lineage>
</organism>
<proteinExistence type="predicted"/>
<dbReference type="EMBL" id="CP015145">
    <property type="protein sequence ID" value="AMX19775.1"/>
    <property type="molecule type" value="Genomic_DNA"/>
</dbReference>
<sequence length="356" mass="38649">MTTVLKSNVAATANLGDLSGLKDSGYYLSADFTRQKYKLAGAEVAFSDLFTYTRANVANAYVNGEIKEVAANTPIFDDWIGDQKGLWSAPALSNLLGTGLKNTNQILTHTLAARIGATFILQMWGTGSVTVSGDVEIVDTYTLNATQQKYILYKTKVNASNPAQSVVNFTVAGDVKHYQTYTNTVAVPSHPLLSAVSAPTLFLKSSLLAGLTDFALIFRIRAMQSKNFSEQLIRLFEINTNLNAVSAIINTTARFSTRLSDGTTQQWATEFAATNTADAVLTVKYSANTIKLFNDGILLATFTGNASSVLSAIQFLYTTNFNTIGSVFCGLLKNVAIYTKTMTDDELKKLSQSFKW</sequence>
<dbReference type="SUPFAM" id="SSF49899">
    <property type="entry name" value="Concanavalin A-like lectins/glucanases"/>
    <property type="match status" value="1"/>
</dbReference>
<dbReference type="RefSeq" id="WP_063099037.1">
    <property type="nucleotide sequence ID" value="NZ_CP015145.1"/>
</dbReference>